<dbReference type="SUPFAM" id="SSF54826">
    <property type="entry name" value="Enolase N-terminal domain-like"/>
    <property type="match status" value="1"/>
</dbReference>
<keyword evidence="4 8" id="KW-0456">Lyase</keyword>
<dbReference type="SUPFAM" id="SSF51604">
    <property type="entry name" value="Enolase C-terminal domain-like"/>
    <property type="match status" value="1"/>
</dbReference>
<protein>
    <recommendedName>
        <fullName evidence="5 6">o-succinylbenzoate synthase</fullName>
        <ecNumber evidence="5 6">4.2.1.113</ecNumber>
    </recommendedName>
</protein>
<name>A0ABU9F050_9STAP</name>
<evidence type="ECO:0000256" key="5">
    <source>
        <dbReference type="ARBA" id="ARBA00029491"/>
    </source>
</evidence>
<dbReference type="SFLD" id="SFLDG00180">
    <property type="entry name" value="muconate_cycloisomerase"/>
    <property type="match status" value="1"/>
</dbReference>
<dbReference type="GO" id="GO:0043748">
    <property type="term" value="F:O-succinylbenzoate synthase activity"/>
    <property type="evidence" value="ECO:0007669"/>
    <property type="project" value="UniProtKB-EC"/>
</dbReference>
<dbReference type="SFLD" id="SFLDF00009">
    <property type="entry name" value="o-succinylbenzoate_synthase"/>
    <property type="match status" value="1"/>
</dbReference>
<dbReference type="InterPro" id="IPR029017">
    <property type="entry name" value="Enolase-like_N"/>
</dbReference>
<dbReference type="InterPro" id="IPR029065">
    <property type="entry name" value="Enolase_C-like"/>
</dbReference>
<dbReference type="PANTHER" id="PTHR48073:SF5">
    <property type="entry name" value="O-SUCCINYLBENZOATE SYNTHASE"/>
    <property type="match status" value="1"/>
</dbReference>
<comment type="caution">
    <text evidence="8">The sequence shown here is derived from an EMBL/GenBank/DDBJ whole genome shotgun (WGS) entry which is preliminary data.</text>
</comment>
<comment type="cofactor">
    <cofactor evidence="1">
        <name>a divalent metal cation</name>
        <dbReference type="ChEBI" id="CHEBI:60240"/>
    </cofactor>
</comment>
<evidence type="ECO:0000256" key="2">
    <source>
        <dbReference type="ARBA" id="ARBA00022723"/>
    </source>
</evidence>
<gene>
    <name evidence="8" type="primary">menC</name>
    <name evidence="8" type="ORF">AADA34_07850</name>
</gene>
<evidence type="ECO:0000313" key="9">
    <source>
        <dbReference type="Proteomes" id="UP001380601"/>
    </source>
</evidence>
<evidence type="ECO:0000313" key="8">
    <source>
        <dbReference type="EMBL" id="MEL0538617.1"/>
    </source>
</evidence>
<keyword evidence="2" id="KW-0479">Metal-binding</keyword>
<accession>A0ABU9F050</accession>
<proteinExistence type="predicted"/>
<evidence type="ECO:0000256" key="6">
    <source>
        <dbReference type="NCBIfam" id="TIGR01928"/>
    </source>
</evidence>
<dbReference type="Pfam" id="PF13378">
    <property type="entry name" value="MR_MLE_C"/>
    <property type="match status" value="1"/>
</dbReference>
<dbReference type="PANTHER" id="PTHR48073">
    <property type="entry name" value="O-SUCCINYLBENZOATE SYNTHASE-RELATED"/>
    <property type="match status" value="1"/>
</dbReference>
<dbReference type="InterPro" id="IPR036849">
    <property type="entry name" value="Enolase-like_C_sf"/>
</dbReference>
<evidence type="ECO:0000256" key="1">
    <source>
        <dbReference type="ARBA" id="ARBA00001968"/>
    </source>
</evidence>
<dbReference type="RefSeq" id="WP_341612020.1">
    <property type="nucleotide sequence ID" value="NZ_JBBWSC010000008.1"/>
</dbReference>
<dbReference type="Proteomes" id="UP001380601">
    <property type="component" value="Unassembled WGS sequence"/>
</dbReference>
<evidence type="ECO:0000256" key="3">
    <source>
        <dbReference type="ARBA" id="ARBA00022842"/>
    </source>
</evidence>
<dbReference type="Gene3D" id="3.30.390.10">
    <property type="entry name" value="Enolase-like, N-terminal domain"/>
    <property type="match status" value="1"/>
</dbReference>
<evidence type="ECO:0000259" key="7">
    <source>
        <dbReference type="Pfam" id="PF13378"/>
    </source>
</evidence>
<reference evidence="8 9" key="1">
    <citation type="submission" date="2024-04" db="EMBL/GenBank/DDBJ databases">
        <title>Staphylococcus debuckii a clinical isolate.</title>
        <authorList>
            <person name="Magnan C."/>
            <person name="Plumet L."/>
            <person name="Morsli M."/>
            <person name="Molle V."/>
            <person name="Lavigne J.-P."/>
        </authorList>
    </citation>
    <scope>NUCLEOTIDE SEQUENCE [LARGE SCALE GENOMIC DNA]</scope>
    <source>
        <strain evidence="8 9">NSD001</strain>
    </source>
</reference>
<sequence>MKFKTINFYTYQAPFKTPIQTPKIEMHARKVLIIEIINQEGNSYFGECNAFETNWYANETIDTVYHSLKTWFEKEISGKEIADFETAQTALDQLSGEPAARCTAAMAFYQAFNKLEAFSVEYGATVSGLSEVQLNVLQNTQPRRVKLKWSETVEGDLEQLSQLSSQPLLALDANESLGSDDVPELQEINNRFNILYIEEPFRYLSSINNIEKGTIPPIALDEKASDIDSIVCYIENYNIETVVLKPFRLGGIDRMLEAIKFLQQKNVKVVIGGMYEYGLSRYFTAYLSRLGDYPGDITPYGYYFSEEFTAENGILKEGRIEFTPPKVDKNKLTPYE</sequence>
<dbReference type="InterPro" id="IPR010197">
    <property type="entry name" value="OSBS/NAAAR"/>
</dbReference>
<organism evidence="8 9">
    <name type="scientific">Staphylococcus debuckii</name>
    <dbReference type="NCBI Taxonomy" id="2044912"/>
    <lineage>
        <taxon>Bacteria</taxon>
        <taxon>Bacillati</taxon>
        <taxon>Bacillota</taxon>
        <taxon>Bacilli</taxon>
        <taxon>Bacillales</taxon>
        <taxon>Staphylococcaceae</taxon>
        <taxon>Staphylococcus</taxon>
    </lineage>
</organism>
<dbReference type="EC" id="4.2.1.113" evidence="5 6"/>
<dbReference type="EMBL" id="JBBWSC010000008">
    <property type="protein sequence ID" value="MEL0538617.1"/>
    <property type="molecule type" value="Genomic_DNA"/>
</dbReference>
<feature type="domain" description="Enolase C-terminal" evidence="7">
    <location>
        <begin position="141"/>
        <end position="282"/>
    </location>
</feature>
<dbReference type="NCBIfam" id="TIGR01928">
    <property type="entry name" value="menC_lowGC_arch"/>
    <property type="match status" value="1"/>
</dbReference>
<evidence type="ECO:0000256" key="4">
    <source>
        <dbReference type="ARBA" id="ARBA00023239"/>
    </source>
</evidence>
<keyword evidence="3" id="KW-0460">Magnesium</keyword>
<keyword evidence="9" id="KW-1185">Reference proteome</keyword>
<dbReference type="SFLD" id="SFLDS00001">
    <property type="entry name" value="Enolase"/>
    <property type="match status" value="1"/>
</dbReference>
<dbReference type="Gene3D" id="3.20.20.120">
    <property type="entry name" value="Enolase-like C-terminal domain"/>
    <property type="match status" value="1"/>
</dbReference>